<dbReference type="PANTHER" id="PTHR33223">
    <property type="entry name" value="CCHC-TYPE DOMAIN-CONTAINING PROTEIN"/>
    <property type="match status" value="1"/>
</dbReference>
<evidence type="ECO:0000313" key="3">
    <source>
        <dbReference type="Proteomes" id="UP000321947"/>
    </source>
</evidence>
<gene>
    <name evidence="2" type="ORF">E5676_scaffold323G00820</name>
</gene>
<reference evidence="2 3" key="1">
    <citation type="submission" date="2019-08" db="EMBL/GenBank/DDBJ databases">
        <title>Draft genome sequences of two oriental melons (Cucumis melo L. var makuwa).</title>
        <authorList>
            <person name="Kwon S.-Y."/>
        </authorList>
    </citation>
    <scope>NUCLEOTIDE SEQUENCE [LARGE SCALE GENOMIC DNA]</scope>
    <source>
        <strain evidence="3">cv. Chang Bougi</strain>
        <tissue evidence="2">Leaf</tissue>
    </source>
</reference>
<proteinExistence type="predicted"/>
<feature type="region of interest" description="Disordered" evidence="1">
    <location>
        <begin position="35"/>
        <end position="58"/>
    </location>
</feature>
<feature type="compositionally biased region" description="Basic and acidic residues" evidence="1">
    <location>
        <begin position="7"/>
        <end position="21"/>
    </location>
</feature>
<sequence length="192" mass="22308">MHGIHGLKGENEGDKSTYKGGRVEICEQKMQMEEMREMKKQQKKEGREGIEGDEEGLKAKMEETNWQMSERGLRIKLRAIEGADMYGSIDATQLCLISYVVIPPKFKTPNFEKYNGTTCPKSHLVMYCRKMSAYAYDDKLLIHCFQDSLVGPTSRWYMQLDGSQVHRWKDLADSFLKQYKYNIDTTPDRLDL</sequence>
<evidence type="ECO:0000313" key="2">
    <source>
        <dbReference type="EMBL" id="TYK08542.1"/>
    </source>
</evidence>
<dbReference type="EMBL" id="SSTD01012658">
    <property type="protein sequence ID" value="TYK08542.1"/>
    <property type="molecule type" value="Genomic_DNA"/>
</dbReference>
<accession>A0A5D3CB67</accession>
<protein>
    <submittedName>
        <fullName evidence="2">Gag-pro-like protein</fullName>
    </submittedName>
</protein>
<dbReference type="PANTHER" id="PTHR33223:SF8">
    <property type="entry name" value="OS04G0172440 PROTEIN"/>
    <property type="match status" value="1"/>
</dbReference>
<dbReference type="Proteomes" id="UP000321947">
    <property type="component" value="Unassembled WGS sequence"/>
</dbReference>
<comment type="caution">
    <text evidence="2">The sequence shown here is derived from an EMBL/GenBank/DDBJ whole genome shotgun (WGS) entry which is preliminary data.</text>
</comment>
<dbReference type="AlphaFoldDB" id="A0A5D3CB67"/>
<feature type="region of interest" description="Disordered" evidence="1">
    <location>
        <begin position="1"/>
        <end position="21"/>
    </location>
</feature>
<organism evidence="2 3">
    <name type="scientific">Cucumis melo var. makuwa</name>
    <name type="common">Oriental melon</name>
    <dbReference type="NCBI Taxonomy" id="1194695"/>
    <lineage>
        <taxon>Eukaryota</taxon>
        <taxon>Viridiplantae</taxon>
        <taxon>Streptophyta</taxon>
        <taxon>Embryophyta</taxon>
        <taxon>Tracheophyta</taxon>
        <taxon>Spermatophyta</taxon>
        <taxon>Magnoliopsida</taxon>
        <taxon>eudicotyledons</taxon>
        <taxon>Gunneridae</taxon>
        <taxon>Pentapetalae</taxon>
        <taxon>rosids</taxon>
        <taxon>fabids</taxon>
        <taxon>Cucurbitales</taxon>
        <taxon>Cucurbitaceae</taxon>
        <taxon>Benincaseae</taxon>
        <taxon>Cucumis</taxon>
    </lineage>
</organism>
<evidence type="ECO:0000256" key="1">
    <source>
        <dbReference type="SAM" id="MobiDB-lite"/>
    </source>
</evidence>
<name>A0A5D3CB67_CUCMM</name>